<evidence type="ECO:0000313" key="11">
    <source>
        <dbReference type="EMBL" id="EDX01621.2"/>
    </source>
</evidence>
<evidence type="ECO:0000256" key="3">
    <source>
        <dbReference type="ARBA" id="ARBA00022525"/>
    </source>
</evidence>
<gene>
    <name evidence="11" type="primary">Dyak\GE17107</name>
    <name evidence="11" type="synonym">dyak_GLEANR_18466</name>
    <name evidence="11" type="synonym">GE17107</name>
    <name evidence="11" type="ORF">Dyak_GE17107</name>
</gene>
<proteinExistence type="inferred from homology"/>
<feature type="region of interest" description="Disordered" evidence="9">
    <location>
        <begin position="1"/>
        <end position="23"/>
    </location>
</feature>
<dbReference type="InterPro" id="IPR029058">
    <property type="entry name" value="AB_hydrolase_fold"/>
</dbReference>
<name>B4Q2G0_DROYA</name>
<dbReference type="PANTHER" id="PTHR11610">
    <property type="entry name" value="LIPASE"/>
    <property type="match status" value="1"/>
</dbReference>
<evidence type="ECO:0000256" key="5">
    <source>
        <dbReference type="ARBA" id="ARBA00022641"/>
    </source>
</evidence>
<reference evidence="11 12" key="1">
    <citation type="journal article" date="2007" name="Nature">
        <title>Evolution of genes and genomes on the Drosophila phylogeny.</title>
        <authorList>
            <consortium name="Drosophila 12 Genomes Consortium"/>
            <person name="Clark A.G."/>
            <person name="Eisen M.B."/>
            <person name="Smith D.R."/>
            <person name="Bergman C.M."/>
            <person name="Oliver B."/>
            <person name="Markow T.A."/>
            <person name="Kaufman T.C."/>
            <person name="Kellis M."/>
            <person name="Gelbart W."/>
            <person name="Iyer V.N."/>
            <person name="Pollard D.A."/>
            <person name="Sackton T.B."/>
            <person name="Larracuente A.M."/>
            <person name="Singh N.D."/>
            <person name="Abad J.P."/>
            <person name="Abt D.N."/>
            <person name="Adryan B."/>
            <person name="Aguade M."/>
            <person name="Akashi H."/>
            <person name="Anderson W.W."/>
            <person name="Aquadro C.F."/>
            <person name="Ardell D.H."/>
            <person name="Arguello R."/>
            <person name="Artieri C.G."/>
            <person name="Barbash D.A."/>
            <person name="Barker D."/>
            <person name="Barsanti P."/>
            <person name="Batterham P."/>
            <person name="Batzoglou S."/>
            <person name="Begun D."/>
            <person name="Bhutkar A."/>
            <person name="Blanco E."/>
            <person name="Bosak S.A."/>
            <person name="Bradley R.K."/>
            <person name="Brand A.D."/>
            <person name="Brent M.R."/>
            <person name="Brooks A.N."/>
            <person name="Brown R.H."/>
            <person name="Butlin R.K."/>
            <person name="Caggese C."/>
            <person name="Calvi B.R."/>
            <person name="Bernardo de Carvalho A."/>
            <person name="Caspi A."/>
            <person name="Castrezana S."/>
            <person name="Celniker S.E."/>
            <person name="Chang J.L."/>
            <person name="Chapple C."/>
            <person name="Chatterji S."/>
            <person name="Chinwalla A."/>
            <person name="Civetta A."/>
            <person name="Clifton S.W."/>
            <person name="Comeron J.M."/>
            <person name="Costello J.C."/>
            <person name="Coyne J.A."/>
            <person name="Daub J."/>
            <person name="David R.G."/>
            <person name="Delcher A.L."/>
            <person name="Delehaunty K."/>
            <person name="Do C.B."/>
            <person name="Ebling H."/>
            <person name="Edwards K."/>
            <person name="Eickbush T."/>
            <person name="Evans J.D."/>
            <person name="Filipski A."/>
            <person name="Findeiss S."/>
            <person name="Freyhult E."/>
            <person name="Fulton L."/>
            <person name="Fulton R."/>
            <person name="Garcia A.C."/>
            <person name="Gardiner A."/>
            <person name="Garfield D.A."/>
            <person name="Garvin B.E."/>
            <person name="Gibson G."/>
            <person name="Gilbert D."/>
            <person name="Gnerre S."/>
            <person name="Godfrey J."/>
            <person name="Good R."/>
            <person name="Gotea V."/>
            <person name="Gravely B."/>
            <person name="Greenberg A.J."/>
            <person name="Griffiths-Jones S."/>
            <person name="Gross S."/>
            <person name="Guigo R."/>
            <person name="Gustafson E.A."/>
            <person name="Haerty W."/>
            <person name="Hahn M.W."/>
            <person name="Halligan D.L."/>
            <person name="Halpern A.L."/>
            <person name="Halter G.M."/>
            <person name="Han M.V."/>
            <person name="Heger A."/>
            <person name="Hillier L."/>
            <person name="Hinrichs A.S."/>
            <person name="Holmes I."/>
            <person name="Hoskins R.A."/>
            <person name="Hubisz M.J."/>
            <person name="Hultmark D."/>
            <person name="Huntley M.A."/>
            <person name="Jaffe D.B."/>
            <person name="Jagadeeshan S."/>
            <person name="Jeck W.R."/>
            <person name="Johnson J."/>
            <person name="Jones C.D."/>
            <person name="Jordan W.C."/>
            <person name="Karpen G.H."/>
            <person name="Kataoka E."/>
            <person name="Keightley P.D."/>
            <person name="Kheradpour P."/>
            <person name="Kirkness E.F."/>
            <person name="Koerich L.B."/>
            <person name="Kristiansen K."/>
            <person name="Kudrna D."/>
            <person name="Kulathinal R.J."/>
            <person name="Kumar S."/>
            <person name="Kwok R."/>
            <person name="Lander E."/>
            <person name="Langley C.H."/>
            <person name="Lapoint R."/>
            <person name="Lazzaro B.P."/>
            <person name="Lee S.J."/>
            <person name="Levesque L."/>
            <person name="Li R."/>
            <person name="Lin C.F."/>
            <person name="Lin M.F."/>
            <person name="Lindblad-Toh K."/>
            <person name="Llopart A."/>
            <person name="Long M."/>
            <person name="Low L."/>
            <person name="Lozovsky E."/>
            <person name="Lu J."/>
            <person name="Luo M."/>
            <person name="Machado C.A."/>
            <person name="Makalowski W."/>
            <person name="Marzo M."/>
            <person name="Matsuda M."/>
            <person name="Matzkin L."/>
            <person name="McAllister B."/>
            <person name="McBride C.S."/>
            <person name="McKernan B."/>
            <person name="McKernan K."/>
            <person name="Mendez-Lago M."/>
            <person name="Minx P."/>
            <person name="Mollenhauer M.U."/>
            <person name="Montooth K."/>
            <person name="Mount S.M."/>
            <person name="Mu X."/>
            <person name="Myers E."/>
            <person name="Negre B."/>
            <person name="Newfeld S."/>
            <person name="Nielsen R."/>
            <person name="Noor M.A."/>
            <person name="O'Grady P."/>
            <person name="Pachter L."/>
            <person name="Papaceit M."/>
            <person name="Parisi M.J."/>
            <person name="Parisi M."/>
            <person name="Parts L."/>
            <person name="Pedersen J.S."/>
            <person name="Pesole G."/>
            <person name="Phillippy A.M."/>
            <person name="Ponting C.P."/>
            <person name="Pop M."/>
            <person name="Porcelli D."/>
            <person name="Powell J.R."/>
            <person name="Prohaska S."/>
            <person name="Pruitt K."/>
            <person name="Puig M."/>
            <person name="Quesneville H."/>
            <person name="Ram K.R."/>
            <person name="Rand D."/>
            <person name="Rasmussen M.D."/>
            <person name="Reed L.K."/>
            <person name="Reenan R."/>
            <person name="Reily A."/>
            <person name="Remington K.A."/>
            <person name="Rieger T.T."/>
            <person name="Ritchie M.G."/>
            <person name="Robin C."/>
            <person name="Rogers Y.H."/>
            <person name="Rohde C."/>
            <person name="Rozas J."/>
            <person name="Rubenfield M.J."/>
            <person name="Ruiz A."/>
            <person name="Russo S."/>
            <person name="Salzberg S.L."/>
            <person name="Sanchez-Gracia A."/>
            <person name="Saranga D.J."/>
            <person name="Sato H."/>
            <person name="Schaeffer S.W."/>
            <person name="Schatz M.C."/>
            <person name="Schlenke T."/>
            <person name="Schwartz R."/>
            <person name="Segarra C."/>
            <person name="Singh R.S."/>
            <person name="Sirot L."/>
            <person name="Sirota M."/>
            <person name="Sisneros N.B."/>
            <person name="Smith C.D."/>
            <person name="Smith T.F."/>
            <person name="Spieth J."/>
            <person name="Stage D.E."/>
            <person name="Stark A."/>
            <person name="Stephan W."/>
            <person name="Strausberg R.L."/>
            <person name="Strempel S."/>
            <person name="Sturgill D."/>
            <person name="Sutton G."/>
            <person name="Sutton G.G."/>
            <person name="Tao W."/>
            <person name="Teichmann S."/>
            <person name="Tobari Y.N."/>
            <person name="Tomimura Y."/>
            <person name="Tsolas J.M."/>
            <person name="Valente V.L."/>
            <person name="Venter E."/>
            <person name="Venter J.C."/>
            <person name="Vicario S."/>
            <person name="Vieira F.G."/>
            <person name="Vilella A.J."/>
            <person name="Villasante A."/>
            <person name="Walenz B."/>
            <person name="Wang J."/>
            <person name="Wasserman M."/>
            <person name="Watts T."/>
            <person name="Wilson D."/>
            <person name="Wilson R.K."/>
            <person name="Wing R.A."/>
            <person name="Wolfner M.F."/>
            <person name="Wong A."/>
            <person name="Wong G.K."/>
            <person name="Wu C.I."/>
            <person name="Wu G."/>
            <person name="Yamamoto D."/>
            <person name="Yang H.P."/>
            <person name="Yang S.P."/>
            <person name="Yorke J.A."/>
            <person name="Yoshida K."/>
            <person name="Zdobnov E."/>
            <person name="Zhang P."/>
            <person name="Zhang Y."/>
            <person name="Zimin A.V."/>
            <person name="Baldwin J."/>
            <person name="Abdouelleil A."/>
            <person name="Abdulkadir J."/>
            <person name="Abebe A."/>
            <person name="Abera B."/>
            <person name="Abreu J."/>
            <person name="Acer S.C."/>
            <person name="Aftuck L."/>
            <person name="Alexander A."/>
            <person name="An P."/>
            <person name="Anderson E."/>
            <person name="Anderson S."/>
            <person name="Arachi H."/>
            <person name="Azer M."/>
            <person name="Bachantsang P."/>
            <person name="Barry A."/>
            <person name="Bayul T."/>
            <person name="Berlin A."/>
            <person name="Bessette D."/>
            <person name="Bloom T."/>
            <person name="Blye J."/>
            <person name="Boguslavskiy L."/>
            <person name="Bonnet C."/>
            <person name="Boukhgalter B."/>
            <person name="Bourzgui I."/>
            <person name="Brown A."/>
            <person name="Cahill P."/>
            <person name="Channer S."/>
            <person name="Cheshatsang Y."/>
            <person name="Chuda L."/>
            <person name="Citroen M."/>
            <person name="Collymore A."/>
            <person name="Cooke P."/>
            <person name="Costello M."/>
            <person name="D'Aco K."/>
            <person name="Daza R."/>
            <person name="De Haan G."/>
            <person name="DeGray S."/>
            <person name="DeMaso C."/>
            <person name="Dhargay N."/>
            <person name="Dooley K."/>
            <person name="Dooley E."/>
            <person name="Doricent M."/>
            <person name="Dorje P."/>
            <person name="Dorjee K."/>
            <person name="Dupes A."/>
            <person name="Elong R."/>
            <person name="Falk J."/>
            <person name="Farina A."/>
            <person name="Faro S."/>
            <person name="Ferguson D."/>
            <person name="Fisher S."/>
            <person name="Foley C.D."/>
            <person name="Franke A."/>
            <person name="Friedrich D."/>
            <person name="Gadbois L."/>
            <person name="Gearin G."/>
            <person name="Gearin C.R."/>
            <person name="Giannoukos G."/>
            <person name="Goode T."/>
            <person name="Graham J."/>
            <person name="Grandbois E."/>
            <person name="Grewal S."/>
            <person name="Gyaltsen K."/>
            <person name="Hafez N."/>
            <person name="Hagos B."/>
            <person name="Hall J."/>
            <person name="Henson C."/>
            <person name="Hollinger A."/>
            <person name="Honan T."/>
            <person name="Huard M.D."/>
            <person name="Hughes L."/>
            <person name="Hurhula B."/>
            <person name="Husby M.E."/>
            <person name="Kamat A."/>
            <person name="Kanga B."/>
            <person name="Kashin S."/>
            <person name="Khazanovich D."/>
            <person name="Kisner P."/>
            <person name="Lance K."/>
            <person name="Lara M."/>
            <person name="Lee W."/>
            <person name="Lennon N."/>
            <person name="Letendre F."/>
            <person name="LeVine R."/>
            <person name="Lipovsky A."/>
            <person name="Liu X."/>
            <person name="Liu J."/>
            <person name="Liu S."/>
            <person name="Lokyitsang T."/>
            <person name="Lokyitsang Y."/>
            <person name="Lubonja R."/>
            <person name="Lui A."/>
            <person name="MacDonald P."/>
            <person name="Magnisalis V."/>
            <person name="Maru K."/>
            <person name="Matthews C."/>
            <person name="McCusker W."/>
            <person name="McDonough S."/>
            <person name="Mehta T."/>
            <person name="Meldrim J."/>
            <person name="Meneus L."/>
            <person name="Mihai O."/>
            <person name="Mihalev A."/>
            <person name="Mihova T."/>
            <person name="Mittelman R."/>
            <person name="Mlenga V."/>
            <person name="Montmayeur A."/>
            <person name="Mulrain L."/>
            <person name="Navidi A."/>
            <person name="Naylor J."/>
            <person name="Negash T."/>
            <person name="Nguyen T."/>
            <person name="Nguyen N."/>
            <person name="Nicol R."/>
            <person name="Norbu C."/>
            <person name="Norbu N."/>
            <person name="Novod N."/>
            <person name="O'Neill B."/>
            <person name="Osman S."/>
            <person name="Markiewicz E."/>
            <person name="Oyono O.L."/>
            <person name="Patti C."/>
            <person name="Phunkhang P."/>
            <person name="Pierre F."/>
            <person name="Priest M."/>
            <person name="Raghuraman S."/>
            <person name="Rege F."/>
            <person name="Reyes R."/>
            <person name="Rise C."/>
            <person name="Rogov P."/>
            <person name="Ross K."/>
            <person name="Ryan E."/>
            <person name="Settipalli S."/>
            <person name="Shea T."/>
            <person name="Sherpa N."/>
            <person name="Shi L."/>
            <person name="Shih D."/>
            <person name="Sparrow T."/>
            <person name="Spaulding J."/>
            <person name="Stalker J."/>
            <person name="Stange-Thomann N."/>
            <person name="Stavropoulos S."/>
            <person name="Stone C."/>
            <person name="Strader C."/>
            <person name="Tesfaye S."/>
            <person name="Thomson T."/>
            <person name="Thoulutsang Y."/>
            <person name="Thoulutsang D."/>
            <person name="Topham K."/>
            <person name="Topping I."/>
            <person name="Tsamla T."/>
            <person name="Vassiliev H."/>
            <person name="Vo A."/>
            <person name="Wangchuk T."/>
            <person name="Wangdi T."/>
            <person name="Weiand M."/>
            <person name="Wilkinson J."/>
            <person name="Wilson A."/>
            <person name="Yadav S."/>
            <person name="Young G."/>
            <person name="Yu Q."/>
            <person name="Zembek L."/>
            <person name="Zhong D."/>
            <person name="Zimmer A."/>
            <person name="Zwirko Z."/>
            <person name="Jaffe D.B."/>
            <person name="Alvarez P."/>
            <person name="Brockman W."/>
            <person name="Butler J."/>
            <person name="Chin C."/>
            <person name="Gnerre S."/>
            <person name="Grabherr M."/>
            <person name="Kleber M."/>
            <person name="Mauceli E."/>
            <person name="MacCallum I."/>
        </authorList>
    </citation>
    <scope>NUCLEOTIDE SEQUENCE [LARGE SCALE GENOMIC DNA]</scope>
    <source>
        <strain evidence="12">Tai18E2 / Tucson 14021-0261.01</strain>
    </source>
</reference>
<dbReference type="GO" id="GO:0005615">
    <property type="term" value="C:extracellular space"/>
    <property type="evidence" value="ECO:0007669"/>
    <property type="project" value="TreeGrafter"/>
</dbReference>
<protein>
    <recommendedName>
        <fullName evidence="10">Lipase domain-containing protein</fullName>
    </recommendedName>
</protein>
<dbReference type="FunFam" id="3.40.50.1820:FF:000227">
    <property type="entry name" value="Yolk protein 2"/>
    <property type="match status" value="1"/>
</dbReference>
<evidence type="ECO:0000256" key="9">
    <source>
        <dbReference type="SAM" id="MobiDB-lite"/>
    </source>
</evidence>
<organism evidence="11 12">
    <name type="scientific">Drosophila yakuba</name>
    <name type="common">Fruit fly</name>
    <dbReference type="NCBI Taxonomy" id="7245"/>
    <lineage>
        <taxon>Eukaryota</taxon>
        <taxon>Metazoa</taxon>
        <taxon>Ecdysozoa</taxon>
        <taxon>Arthropoda</taxon>
        <taxon>Hexapoda</taxon>
        <taxon>Insecta</taxon>
        <taxon>Pterygota</taxon>
        <taxon>Neoptera</taxon>
        <taxon>Endopterygota</taxon>
        <taxon>Diptera</taxon>
        <taxon>Brachycera</taxon>
        <taxon>Muscomorpha</taxon>
        <taxon>Ephydroidea</taxon>
        <taxon>Drosophilidae</taxon>
        <taxon>Drosophila</taxon>
        <taxon>Sophophora</taxon>
    </lineage>
</organism>
<dbReference type="AlphaFoldDB" id="B4Q2G0"/>
<dbReference type="eggNOG" id="ENOG502SRF1">
    <property type="taxonomic scope" value="Eukaryota"/>
</dbReference>
<feature type="coiled-coil region" evidence="8">
    <location>
        <begin position="185"/>
        <end position="215"/>
    </location>
</feature>
<dbReference type="GO" id="GO:0017171">
    <property type="term" value="F:serine hydrolase activity"/>
    <property type="evidence" value="ECO:0007669"/>
    <property type="project" value="TreeGrafter"/>
</dbReference>
<accession>B4Q2G0</accession>
<evidence type="ECO:0000256" key="4">
    <source>
        <dbReference type="ARBA" id="ARBA00022553"/>
    </source>
</evidence>
<evidence type="ECO:0000256" key="6">
    <source>
        <dbReference type="ARBA" id="ARBA00022729"/>
    </source>
</evidence>
<sequence length="461" mass="50344">MPGHTSPALDAGVATRDGAGRSHQTSFNVWPDLIQFRFPTTIMSLRLCLLATCLLVAAHASKDGSNSQLKPTKWLTASELENVPSLNDITWERLENQPLEQGAKMIEKIYHVGQIKHDLTPSFVPSPSNVPVWIVKSNGQKVECKLNNYVETAKAQPGFGEDEVTIVLTGLPQSSPAQKKAMRKLVQAYVQKNNLQQLQKNAQEQQQQLKSSDYDYTSSEEAADQWKSAKAASGDLIIIDLGSTLTNFKRYAMLDVQNTGAMIGQTLIDLTNKGVPQEIIHLIGQGISAHVAGAAGNKYTAQTGHKLRRITGLDPAKVLSKRPQILGGLSRGDADFVDAIHTSTFAMGTPIRCGDVDFYPNGPSTGVPGSENVIEAVARATRYFAESVRPGSERNFPSVPANSLKQYKEQDGFGKRAYMGLQVDFDLRGDYILEVNPKSPFGQRTPAHKQAAYHGVHHAQN</sequence>
<dbReference type="Gene3D" id="3.40.50.1820">
    <property type="entry name" value="alpha/beta hydrolase"/>
    <property type="match status" value="1"/>
</dbReference>
<dbReference type="GO" id="GO:0045995">
    <property type="term" value="P:regulation of embryonic development"/>
    <property type="evidence" value="ECO:0007669"/>
    <property type="project" value="EnsemblMetazoa"/>
</dbReference>
<reference evidence="11 12" key="2">
    <citation type="journal article" date="2007" name="PLoS Biol.">
        <title>Principles of genome evolution in the Drosophila melanogaster species group.</title>
        <authorList>
            <person name="Ranz J.M."/>
            <person name="Maurin D."/>
            <person name="Chan Y.S."/>
            <person name="von Grotthuss M."/>
            <person name="Hillier L.W."/>
            <person name="Roote J."/>
            <person name="Ashburner M."/>
            <person name="Bergman C.M."/>
        </authorList>
    </citation>
    <scope>NUCLEOTIDE SEQUENCE [LARGE SCALE GENOMIC DNA]</scope>
    <source>
        <strain evidence="12">Tai18E2 / Tucson 14021-0261.01</strain>
    </source>
</reference>
<evidence type="ECO:0000256" key="1">
    <source>
        <dbReference type="ARBA" id="ARBA00004613"/>
    </source>
</evidence>
<feature type="region of interest" description="Disordered" evidence="9">
    <location>
        <begin position="441"/>
        <end position="461"/>
    </location>
</feature>
<keyword evidence="12" id="KW-1185">Reference proteome</keyword>
<keyword evidence="8" id="KW-0175">Coiled coil</keyword>
<dbReference type="InterPro" id="IPR013818">
    <property type="entry name" value="Lipase"/>
</dbReference>
<evidence type="ECO:0000259" key="10">
    <source>
        <dbReference type="Pfam" id="PF00151"/>
    </source>
</evidence>
<dbReference type="InterPro" id="IPR000734">
    <property type="entry name" value="TAG_lipase"/>
</dbReference>
<keyword evidence="3" id="KW-0964">Secreted</keyword>
<dbReference type="OrthoDB" id="6770740at2759"/>
<evidence type="ECO:0000256" key="8">
    <source>
        <dbReference type="SAM" id="Coils"/>
    </source>
</evidence>
<keyword evidence="6" id="KW-0732">Signal</keyword>
<evidence type="ECO:0000256" key="2">
    <source>
        <dbReference type="ARBA" id="ARBA00010701"/>
    </source>
</evidence>
<keyword evidence="4" id="KW-0597">Phosphoprotein</keyword>
<dbReference type="SUPFAM" id="SSF53474">
    <property type="entry name" value="alpha/beta-Hydrolases"/>
    <property type="match status" value="1"/>
</dbReference>
<keyword evidence="11" id="KW-0378">Hydrolase</keyword>
<dbReference type="Proteomes" id="UP000002282">
    <property type="component" value="Chromosome X"/>
</dbReference>
<keyword evidence="5" id="KW-0765">Sulfation</keyword>
<evidence type="ECO:0000256" key="7">
    <source>
        <dbReference type="RuleBase" id="RU004262"/>
    </source>
</evidence>
<dbReference type="EMBL" id="CM000162">
    <property type="protein sequence ID" value="EDX01621.2"/>
    <property type="molecule type" value="Genomic_DNA"/>
</dbReference>
<feature type="domain" description="Lipase" evidence="10">
    <location>
        <begin position="194"/>
        <end position="441"/>
    </location>
</feature>
<dbReference type="Pfam" id="PF00151">
    <property type="entry name" value="Lipase"/>
    <property type="match status" value="1"/>
</dbReference>
<dbReference type="PANTHER" id="PTHR11610:SF149">
    <property type="entry name" value="FI01450P-RELATED"/>
    <property type="match status" value="1"/>
</dbReference>
<evidence type="ECO:0000313" key="12">
    <source>
        <dbReference type="Proteomes" id="UP000002282"/>
    </source>
</evidence>
<dbReference type="GO" id="GO:0016298">
    <property type="term" value="F:lipase activity"/>
    <property type="evidence" value="ECO:0007669"/>
    <property type="project" value="InterPro"/>
</dbReference>
<dbReference type="GO" id="GO:0043186">
    <property type="term" value="C:P granule"/>
    <property type="evidence" value="ECO:0007669"/>
    <property type="project" value="EnsemblMetazoa"/>
</dbReference>
<dbReference type="KEGG" id="dya:Dyak_GE17107"/>
<dbReference type="GO" id="GO:0009792">
    <property type="term" value="P:embryo development ending in birth or egg hatching"/>
    <property type="evidence" value="ECO:0007669"/>
    <property type="project" value="EnsemblMetazoa"/>
</dbReference>
<comment type="similarity">
    <text evidence="2 7">Belongs to the AB hydrolase superfamily. Lipase family.</text>
</comment>
<dbReference type="GO" id="GO:0016042">
    <property type="term" value="P:lipid catabolic process"/>
    <property type="evidence" value="ECO:0007669"/>
    <property type="project" value="TreeGrafter"/>
</dbReference>
<dbReference type="HOGENOM" id="CLU_027171_6_0_1"/>
<comment type="subcellular location">
    <subcellularLocation>
        <location evidence="1">Secreted</location>
    </subcellularLocation>
</comment>